<accession>A0A286D8Y0</accession>
<dbReference type="RefSeq" id="WP_097122375.1">
    <property type="nucleotide sequence ID" value="NZ_OCND01000006.1"/>
</dbReference>
<reference evidence="2 3" key="1">
    <citation type="submission" date="2017-09" db="EMBL/GenBank/DDBJ databases">
        <authorList>
            <person name="Ehlers B."/>
            <person name="Leendertz F.H."/>
        </authorList>
    </citation>
    <scope>NUCLEOTIDE SEQUENCE [LARGE SCALE GENOMIC DNA]</scope>
    <source>
        <strain evidence="2 3">CGMCC 1.10978</strain>
    </source>
</reference>
<feature type="signal peptide" evidence="1">
    <location>
        <begin position="1"/>
        <end position="32"/>
    </location>
</feature>
<feature type="chain" id="PRO_5012741538" evidence="1">
    <location>
        <begin position="33"/>
        <end position="139"/>
    </location>
</feature>
<keyword evidence="1" id="KW-0732">Signal</keyword>
<organism evidence="2 3">
    <name type="scientific">Pseudoxanthomonas wuyuanensis</name>
    <dbReference type="NCBI Taxonomy" id="1073196"/>
    <lineage>
        <taxon>Bacteria</taxon>
        <taxon>Pseudomonadati</taxon>
        <taxon>Pseudomonadota</taxon>
        <taxon>Gammaproteobacteria</taxon>
        <taxon>Lysobacterales</taxon>
        <taxon>Lysobacteraceae</taxon>
        <taxon>Pseudoxanthomonas</taxon>
    </lineage>
</organism>
<sequence length="139" mass="14878">MKGRKRLRAIASHRMRQFLPAALAVLAVAALAQETEGYAQAKAKADADEASLPAAEKQQLVAAQGRLLEQLASACATPRPDVSSFVVVMELDAEGRVVGTWRQGSTPLAICFQKGVANQTLTPPPRVPFHTSLELTFTP</sequence>
<keyword evidence="3" id="KW-1185">Reference proteome</keyword>
<evidence type="ECO:0000313" key="3">
    <source>
        <dbReference type="Proteomes" id="UP000219374"/>
    </source>
</evidence>
<dbReference type="AlphaFoldDB" id="A0A286D8Y0"/>
<dbReference type="EMBL" id="OCND01000006">
    <property type="protein sequence ID" value="SOD55102.1"/>
    <property type="molecule type" value="Genomic_DNA"/>
</dbReference>
<dbReference type="Proteomes" id="UP000219374">
    <property type="component" value="Unassembled WGS sequence"/>
</dbReference>
<evidence type="ECO:0000256" key="1">
    <source>
        <dbReference type="SAM" id="SignalP"/>
    </source>
</evidence>
<name>A0A286D8Y0_9GAMM</name>
<evidence type="ECO:0000313" key="2">
    <source>
        <dbReference type="EMBL" id="SOD55102.1"/>
    </source>
</evidence>
<protein>
    <submittedName>
        <fullName evidence="2">Uncharacterized protein</fullName>
    </submittedName>
</protein>
<gene>
    <name evidence="2" type="ORF">SAMN06296416_10666</name>
</gene>
<proteinExistence type="predicted"/>